<dbReference type="PANTHER" id="PTHR30292">
    <property type="entry name" value="UNCHARACTERIZED PROTEIN YBGL-RELATED"/>
    <property type="match status" value="1"/>
</dbReference>
<dbReference type="Pfam" id="PF03746">
    <property type="entry name" value="LamB_YcsF"/>
    <property type="match status" value="1"/>
</dbReference>
<evidence type="ECO:0000313" key="1">
    <source>
        <dbReference type="EMBL" id="MFC4689850.1"/>
    </source>
</evidence>
<dbReference type="EMBL" id="JBHSHB010000008">
    <property type="protein sequence ID" value="MFC4689850.1"/>
    <property type="molecule type" value="Genomic_DNA"/>
</dbReference>
<dbReference type="CDD" id="cd10801">
    <property type="entry name" value="LamB_YcsF_like_1"/>
    <property type="match status" value="1"/>
</dbReference>
<accession>A0ABV9L9M8</accession>
<protein>
    <submittedName>
        <fullName evidence="1">5-oxoprolinase subunit PxpA</fullName>
        <ecNumber evidence="1">3.5.2.9</ecNumber>
    </submittedName>
</protein>
<dbReference type="InterPro" id="IPR005501">
    <property type="entry name" value="LamB/YcsF/PxpA-like"/>
</dbReference>
<comment type="caution">
    <text evidence="1">The sequence shown here is derived from an EMBL/GenBank/DDBJ whole genome shotgun (WGS) entry which is preliminary data.</text>
</comment>
<dbReference type="NCBIfam" id="NF003814">
    <property type="entry name" value="PRK05406.1-3"/>
    <property type="match status" value="1"/>
</dbReference>
<dbReference type="GO" id="GO:0017168">
    <property type="term" value="F:5-oxoprolinase (ATP-hydrolyzing) activity"/>
    <property type="evidence" value="ECO:0007669"/>
    <property type="project" value="UniProtKB-EC"/>
</dbReference>
<name>A0ABV9L9M8_9FLAO</name>
<dbReference type="PANTHER" id="PTHR30292:SF0">
    <property type="entry name" value="5-OXOPROLINASE SUBUNIT A"/>
    <property type="match status" value="1"/>
</dbReference>
<evidence type="ECO:0000313" key="2">
    <source>
        <dbReference type="Proteomes" id="UP001595878"/>
    </source>
</evidence>
<dbReference type="EC" id="3.5.2.9" evidence="1"/>
<gene>
    <name evidence="1" type="primary">pxpA</name>
    <name evidence="1" type="ORF">ACFO5T_05360</name>
</gene>
<dbReference type="SUPFAM" id="SSF88713">
    <property type="entry name" value="Glycoside hydrolase/deacetylase"/>
    <property type="match status" value="1"/>
</dbReference>
<dbReference type="NCBIfam" id="NF003816">
    <property type="entry name" value="PRK05406.1-5"/>
    <property type="match status" value="1"/>
</dbReference>
<keyword evidence="2" id="KW-1185">Reference proteome</keyword>
<reference evidence="2" key="1">
    <citation type="journal article" date="2019" name="Int. J. Syst. Evol. Microbiol.">
        <title>The Global Catalogue of Microorganisms (GCM) 10K type strain sequencing project: providing services to taxonomists for standard genome sequencing and annotation.</title>
        <authorList>
            <consortium name="The Broad Institute Genomics Platform"/>
            <consortium name="The Broad Institute Genome Sequencing Center for Infectious Disease"/>
            <person name="Wu L."/>
            <person name="Ma J."/>
        </authorList>
    </citation>
    <scope>NUCLEOTIDE SEQUENCE [LARGE SCALE GENOMIC DNA]</scope>
    <source>
        <strain evidence="2">CGMCC 4.7427</strain>
    </source>
</reference>
<proteinExistence type="predicted"/>
<sequence>MKTIDINSDVGEGVGNEALLMPLLSSCNIACGGHAGDEDIMREVLAFAKAYNVKIGAHPSYPDKENFGRSIMEISDKVLKESIIDQISKLKHLAEENGQHLHHVKPHGALYNQAAIDKRVAMLIIEAIRSVDENLAIYVPYKSVIAKLAKPYLTTIIEGFADRSYHQDYTLVSRTHAEGVLNNAQDVVAHVLPMIMKDNLISLEGHILPFKVDTICVHGDTENAIDIVRALRSQLHSEGIQIV</sequence>
<organism evidence="1 2">
    <name type="scientific">Dokdonia genika</name>
    <dbReference type="NCBI Taxonomy" id="308113"/>
    <lineage>
        <taxon>Bacteria</taxon>
        <taxon>Pseudomonadati</taxon>
        <taxon>Bacteroidota</taxon>
        <taxon>Flavobacteriia</taxon>
        <taxon>Flavobacteriales</taxon>
        <taxon>Flavobacteriaceae</taxon>
        <taxon>Dokdonia</taxon>
    </lineage>
</organism>
<dbReference type="Gene3D" id="3.20.20.370">
    <property type="entry name" value="Glycoside hydrolase/deacetylase"/>
    <property type="match status" value="1"/>
</dbReference>
<dbReference type="Proteomes" id="UP001595878">
    <property type="component" value="Unassembled WGS sequence"/>
</dbReference>
<keyword evidence="1" id="KW-0378">Hydrolase</keyword>
<dbReference type="RefSeq" id="WP_380032611.1">
    <property type="nucleotide sequence ID" value="NZ_JBHSHB010000008.1"/>
</dbReference>
<dbReference type="InterPro" id="IPR011330">
    <property type="entry name" value="Glyco_hydro/deAcase_b/a-brl"/>
</dbReference>